<evidence type="ECO:0000256" key="7">
    <source>
        <dbReference type="ARBA" id="ARBA00022741"/>
    </source>
</evidence>
<dbReference type="FunFam" id="3.30.200.20:FF:000212">
    <property type="entry name" value="Proline-rich receptor-like protein kinase PERK8"/>
    <property type="match status" value="1"/>
</dbReference>
<dbReference type="InterPro" id="IPR000719">
    <property type="entry name" value="Prot_kinase_dom"/>
</dbReference>
<dbReference type="PANTHER" id="PTHR47982">
    <property type="entry name" value="PROLINE-RICH RECEPTOR-LIKE PROTEIN KINASE PERK4"/>
    <property type="match status" value="1"/>
</dbReference>
<reference evidence="17 18" key="1">
    <citation type="submission" date="2024-05" db="EMBL/GenBank/DDBJ databases">
        <title>Haplotype-resolved chromosome-level genome assembly of Huyou (Citrus changshanensis).</title>
        <authorList>
            <person name="Miao C."/>
            <person name="Chen W."/>
            <person name="Wu Y."/>
            <person name="Wang L."/>
            <person name="Zhao S."/>
            <person name="Grierson D."/>
            <person name="Xu C."/>
            <person name="Chen K."/>
        </authorList>
    </citation>
    <scope>NUCLEOTIDE SEQUENCE [LARGE SCALE GENOMIC DNA]</scope>
    <source>
        <strain evidence="17">01-14</strain>
        <tissue evidence="17">Leaf</tissue>
    </source>
</reference>
<dbReference type="SMART" id="SM00220">
    <property type="entry name" value="S_TKc"/>
    <property type="match status" value="1"/>
</dbReference>
<feature type="domain" description="Protein kinase" evidence="16">
    <location>
        <begin position="62"/>
        <end position="338"/>
    </location>
</feature>
<evidence type="ECO:0000256" key="11">
    <source>
        <dbReference type="ARBA" id="ARBA00023136"/>
    </source>
</evidence>
<evidence type="ECO:0000256" key="4">
    <source>
        <dbReference type="ARBA" id="ARBA00022527"/>
    </source>
</evidence>
<dbReference type="GO" id="GO:0005524">
    <property type="term" value="F:ATP binding"/>
    <property type="evidence" value="ECO:0007669"/>
    <property type="project" value="UniProtKB-UniRule"/>
</dbReference>
<keyword evidence="4" id="KW-0723">Serine/threonine-protein kinase</keyword>
<organism evidence="17 18">
    <name type="scientific">Citrus x changshan-huyou</name>
    <dbReference type="NCBI Taxonomy" id="2935761"/>
    <lineage>
        <taxon>Eukaryota</taxon>
        <taxon>Viridiplantae</taxon>
        <taxon>Streptophyta</taxon>
        <taxon>Embryophyta</taxon>
        <taxon>Tracheophyta</taxon>
        <taxon>Spermatophyta</taxon>
        <taxon>Magnoliopsida</taxon>
        <taxon>eudicotyledons</taxon>
        <taxon>Gunneridae</taxon>
        <taxon>Pentapetalae</taxon>
        <taxon>rosids</taxon>
        <taxon>malvids</taxon>
        <taxon>Sapindales</taxon>
        <taxon>Rutaceae</taxon>
        <taxon>Aurantioideae</taxon>
        <taxon>Citrus</taxon>
    </lineage>
</organism>
<feature type="binding site" evidence="14">
    <location>
        <position position="90"/>
    </location>
    <ligand>
        <name>ATP</name>
        <dbReference type="ChEBI" id="CHEBI:30616"/>
    </ligand>
</feature>
<sequence length="551" mass="61402">MPSPLGSSSTTDSSYIKTQSSAPLIGSGPGSDFVNSPQDPGGLGHSRSMFTYEELVKATDGFSDQNLLGEGGFGSVYKGYLPDGREVAIKQLKIGGGQGEREFKAEVEIISRIHHRHLVSLVGYCISDDRRLLIYDYVPNDTLYFHLHGEGRPVLDWATRVKIAAGAARGLAYLHEDCHPRIIHRDIKSSNILLDNNFEAQVSDFGLAKLALDANTHITTRVMGTFGYMAPEYASSGKLTEKSDVFSFGVVLLELITGRKPVDASQPLGDESLVEWARPLLSHALENEEFDNLADPRLGENYVEGEMFRMIEAAAACVRHSAAKRPRMGQVVRVFDSLATSDLNNGMKVGESEVFNSAQQSAEIRWFRRMAFGEGNHSLTRHGFYSPVFFTHLLQSEAGMEDWNTLAADCVVISCCCQCLILQVLIFVVLRLPYKIIRKTKQYAKKKLIRHRRKEGKMIETLKVRYQNKSWEFHVQGDHSGSCSGVQLEGLSSCMQEVEKALEEFSQRGEFAFGSFWGRDNSRSPSAPQEFDQSVVQFEVVEVVSYSYDTS</sequence>
<feature type="region of interest" description="Disordered" evidence="15">
    <location>
        <begin position="1"/>
        <end position="41"/>
    </location>
</feature>
<dbReference type="PANTHER" id="PTHR47982:SF45">
    <property type="entry name" value="NON-SPECIFIC SERINE_THREONINE PROTEIN KINASE"/>
    <property type="match status" value="1"/>
</dbReference>
<protein>
    <recommendedName>
        <fullName evidence="2">non-specific serine/threonine protein kinase</fullName>
        <ecNumber evidence="2">2.7.11.1</ecNumber>
    </recommendedName>
</protein>
<keyword evidence="9 14" id="KW-0067">ATP-binding</keyword>
<comment type="catalytic activity">
    <reaction evidence="12">
        <text>L-threonyl-[protein] + ATP = O-phospho-L-threonyl-[protein] + ADP + H(+)</text>
        <dbReference type="Rhea" id="RHEA:46608"/>
        <dbReference type="Rhea" id="RHEA-COMP:11060"/>
        <dbReference type="Rhea" id="RHEA-COMP:11605"/>
        <dbReference type="ChEBI" id="CHEBI:15378"/>
        <dbReference type="ChEBI" id="CHEBI:30013"/>
        <dbReference type="ChEBI" id="CHEBI:30616"/>
        <dbReference type="ChEBI" id="CHEBI:61977"/>
        <dbReference type="ChEBI" id="CHEBI:456216"/>
        <dbReference type="EC" id="2.7.11.1"/>
    </reaction>
</comment>
<keyword evidence="5" id="KW-0808">Transferase</keyword>
<dbReference type="Proteomes" id="UP001428341">
    <property type="component" value="Unassembled WGS sequence"/>
</dbReference>
<evidence type="ECO:0000313" key="18">
    <source>
        <dbReference type="Proteomes" id="UP001428341"/>
    </source>
</evidence>
<dbReference type="EC" id="2.7.11.1" evidence="2"/>
<evidence type="ECO:0000256" key="2">
    <source>
        <dbReference type="ARBA" id="ARBA00012513"/>
    </source>
</evidence>
<evidence type="ECO:0000256" key="3">
    <source>
        <dbReference type="ARBA" id="ARBA00022475"/>
    </source>
</evidence>
<dbReference type="PROSITE" id="PS50011">
    <property type="entry name" value="PROTEIN_KINASE_DOM"/>
    <property type="match status" value="1"/>
</dbReference>
<evidence type="ECO:0000256" key="15">
    <source>
        <dbReference type="SAM" id="MobiDB-lite"/>
    </source>
</evidence>
<evidence type="ECO:0000256" key="8">
    <source>
        <dbReference type="ARBA" id="ARBA00022777"/>
    </source>
</evidence>
<keyword evidence="18" id="KW-1185">Reference proteome</keyword>
<keyword evidence="3" id="KW-1003">Cell membrane</keyword>
<name>A0AAP0M0W7_9ROSI</name>
<evidence type="ECO:0000256" key="13">
    <source>
        <dbReference type="ARBA" id="ARBA00048679"/>
    </source>
</evidence>
<dbReference type="SUPFAM" id="SSF56112">
    <property type="entry name" value="Protein kinase-like (PK-like)"/>
    <property type="match status" value="1"/>
</dbReference>
<dbReference type="InterPro" id="IPR047117">
    <property type="entry name" value="PERK1-13-like"/>
</dbReference>
<keyword evidence="10" id="KW-1133">Transmembrane helix</keyword>
<evidence type="ECO:0000256" key="6">
    <source>
        <dbReference type="ARBA" id="ARBA00022692"/>
    </source>
</evidence>
<keyword evidence="11" id="KW-0472">Membrane</keyword>
<comment type="caution">
    <text evidence="17">The sequence shown here is derived from an EMBL/GenBank/DDBJ whole genome shotgun (WGS) entry which is preliminary data.</text>
</comment>
<dbReference type="InterPro" id="IPR017441">
    <property type="entry name" value="Protein_kinase_ATP_BS"/>
</dbReference>
<evidence type="ECO:0000256" key="5">
    <source>
        <dbReference type="ARBA" id="ARBA00022679"/>
    </source>
</evidence>
<dbReference type="InterPro" id="IPR011009">
    <property type="entry name" value="Kinase-like_dom_sf"/>
</dbReference>
<dbReference type="GO" id="GO:0004674">
    <property type="term" value="F:protein serine/threonine kinase activity"/>
    <property type="evidence" value="ECO:0007669"/>
    <property type="project" value="UniProtKB-KW"/>
</dbReference>
<dbReference type="PROSITE" id="PS00108">
    <property type="entry name" value="PROTEIN_KINASE_ST"/>
    <property type="match status" value="1"/>
</dbReference>
<dbReference type="Gene3D" id="1.10.510.10">
    <property type="entry name" value="Transferase(Phosphotransferase) domain 1"/>
    <property type="match status" value="1"/>
</dbReference>
<gene>
    <name evidence="17" type="ORF">WN944_019917</name>
</gene>
<evidence type="ECO:0000259" key="16">
    <source>
        <dbReference type="PROSITE" id="PS50011"/>
    </source>
</evidence>
<evidence type="ECO:0000256" key="12">
    <source>
        <dbReference type="ARBA" id="ARBA00047899"/>
    </source>
</evidence>
<dbReference type="FunFam" id="1.10.510.10:FF:000173">
    <property type="entry name" value="proline-rich receptor-like protein kinase PERK8"/>
    <property type="match status" value="1"/>
</dbReference>
<dbReference type="EMBL" id="JBCGBO010000007">
    <property type="protein sequence ID" value="KAK9188514.1"/>
    <property type="molecule type" value="Genomic_DNA"/>
</dbReference>
<keyword evidence="8" id="KW-0418">Kinase</keyword>
<dbReference type="GO" id="GO:0005886">
    <property type="term" value="C:plasma membrane"/>
    <property type="evidence" value="ECO:0007669"/>
    <property type="project" value="UniProtKB-SubCell"/>
</dbReference>
<dbReference type="AlphaFoldDB" id="A0AAP0M0W7"/>
<evidence type="ECO:0000256" key="1">
    <source>
        <dbReference type="ARBA" id="ARBA00004162"/>
    </source>
</evidence>
<keyword evidence="7 14" id="KW-0547">Nucleotide-binding</keyword>
<evidence type="ECO:0000256" key="9">
    <source>
        <dbReference type="ARBA" id="ARBA00022840"/>
    </source>
</evidence>
<dbReference type="Pfam" id="PF07714">
    <property type="entry name" value="PK_Tyr_Ser-Thr"/>
    <property type="match status" value="1"/>
</dbReference>
<comment type="catalytic activity">
    <reaction evidence="13">
        <text>L-seryl-[protein] + ATP = O-phospho-L-seryl-[protein] + ADP + H(+)</text>
        <dbReference type="Rhea" id="RHEA:17989"/>
        <dbReference type="Rhea" id="RHEA-COMP:9863"/>
        <dbReference type="Rhea" id="RHEA-COMP:11604"/>
        <dbReference type="ChEBI" id="CHEBI:15378"/>
        <dbReference type="ChEBI" id="CHEBI:29999"/>
        <dbReference type="ChEBI" id="CHEBI:30616"/>
        <dbReference type="ChEBI" id="CHEBI:83421"/>
        <dbReference type="ChEBI" id="CHEBI:456216"/>
        <dbReference type="EC" id="2.7.11.1"/>
    </reaction>
</comment>
<proteinExistence type="predicted"/>
<evidence type="ECO:0000256" key="14">
    <source>
        <dbReference type="PROSITE-ProRule" id="PRU10141"/>
    </source>
</evidence>
<accession>A0AAP0M0W7</accession>
<keyword evidence="6" id="KW-0812">Transmembrane</keyword>
<evidence type="ECO:0000313" key="17">
    <source>
        <dbReference type="EMBL" id="KAK9188514.1"/>
    </source>
</evidence>
<evidence type="ECO:0000256" key="10">
    <source>
        <dbReference type="ARBA" id="ARBA00022989"/>
    </source>
</evidence>
<comment type="subcellular location">
    <subcellularLocation>
        <location evidence="1">Cell membrane</location>
        <topology evidence="1">Single-pass membrane protein</topology>
    </subcellularLocation>
</comment>
<dbReference type="Gene3D" id="3.30.200.20">
    <property type="entry name" value="Phosphorylase Kinase, domain 1"/>
    <property type="match status" value="1"/>
</dbReference>
<dbReference type="InterPro" id="IPR001245">
    <property type="entry name" value="Ser-Thr/Tyr_kinase_cat_dom"/>
</dbReference>
<dbReference type="InterPro" id="IPR008271">
    <property type="entry name" value="Ser/Thr_kinase_AS"/>
</dbReference>
<dbReference type="PROSITE" id="PS00107">
    <property type="entry name" value="PROTEIN_KINASE_ATP"/>
    <property type="match status" value="1"/>
</dbReference>
<dbReference type="CDD" id="cd14066">
    <property type="entry name" value="STKc_IRAK"/>
    <property type="match status" value="1"/>
</dbReference>